<evidence type="ECO:0000313" key="1">
    <source>
        <dbReference type="EMBL" id="MFC7190971.1"/>
    </source>
</evidence>
<sequence length="271" mass="31066">MVNEMRVRFGRLGSPEDELPTPRDLYDAIDDTFRTRDDGAIVVEGEAPIPLDEKGMDPYYSNEHGDHSFCQFTYVAEKENSATVRDGNEVKVAKDEQPATLSVFYFRNGQFAYEPTVGLVKHWVPQFIRSRTGSDVDDSFFEFSQKTMWEFYDDSDEITLFKFGSVDEEFDGSTSFAQALNELTETVSSLEFSGGNPPEDLKGLELLDEAAEKMHIHRLKGKKDDGFTTQILATGMKQVKWKESDWPAEEKQERQAEIIYQKIAPYLRKFE</sequence>
<reference evidence="1 2" key="1">
    <citation type="journal article" date="2019" name="Int. J. Syst. Evol. Microbiol.">
        <title>The Global Catalogue of Microorganisms (GCM) 10K type strain sequencing project: providing services to taxonomists for standard genome sequencing and annotation.</title>
        <authorList>
            <consortium name="The Broad Institute Genomics Platform"/>
            <consortium name="The Broad Institute Genome Sequencing Center for Infectious Disease"/>
            <person name="Wu L."/>
            <person name="Ma J."/>
        </authorList>
    </citation>
    <scope>NUCLEOTIDE SEQUENCE [LARGE SCALE GENOMIC DNA]</scope>
    <source>
        <strain evidence="1 2">RDMS1</strain>
    </source>
</reference>
<name>A0ABD5YNX9_9EURY</name>
<keyword evidence="2" id="KW-1185">Reference proteome</keyword>
<gene>
    <name evidence="1" type="ORF">ACFQL7_14830</name>
</gene>
<evidence type="ECO:0008006" key="3">
    <source>
        <dbReference type="Google" id="ProtNLM"/>
    </source>
</evidence>
<comment type="caution">
    <text evidence="1">The sequence shown here is derived from an EMBL/GenBank/DDBJ whole genome shotgun (WGS) entry which is preliminary data.</text>
</comment>
<dbReference type="GeneID" id="76200646"/>
<dbReference type="EMBL" id="JBHTAX010000001">
    <property type="protein sequence ID" value="MFC7190971.1"/>
    <property type="molecule type" value="Genomic_DNA"/>
</dbReference>
<organism evidence="1 2">
    <name type="scientific">Halocatena marina</name>
    <dbReference type="NCBI Taxonomy" id="2934937"/>
    <lineage>
        <taxon>Archaea</taxon>
        <taxon>Methanobacteriati</taxon>
        <taxon>Methanobacteriota</taxon>
        <taxon>Stenosarchaea group</taxon>
        <taxon>Halobacteria</taxon>
        <taxon>Halobacteriales</taxon>
        <taxon>Natronomonadaceae</taxon>
        <taxon>Halocatena</taxon>
    </lineage>
</organism>
<proteinExistence type="predicted"/>
<dbReference type="Proteomes" id="UP001596417">
    <property type="component" value="Unassembled WGS sequence"/>
</dbReference>
<evidence type="ECO:0000313" key="2">
    <source>
        <dbReference type="Proteomes" id="UP001596417"/>
    </source>
</evidence>
<dbReference type="AlphaFoldDB" id="A0ABD5YNX9"/>
<dbReference type="RefSeq" id="WP_264555839.1">
    <property type="nucleotide sequence ID" value="NZ_CP109979.1"/>
</dbReference>
<protein>
    <recommendedName>
        <fullName evidence="3">DUF4268 domain-containing protein</fullName>
    </recommendedName>
</protein>
<accession>A0ABD5YNX9</accession>